<dbReference type="SMART" id="SM00248">
    <property type="entry name" value="ANK"/>
    <property type="match status" value="5"/>
</dbReference>
<evidence type="ECO:0000313" key="3">
    <source>
        <dbReference type="EMBL" id="OKL61435.1"/>
    </source>
</evidence>
<name>A0A225B3M5_TALAT</name>
<comment type="caution">
    <text evidence="3">The sequence shown here is derived from an EMBL/GenBank/DDBJ whole genome shotgun (WGS) entry which is preliminary data.</text>
</comment>
<gene>
    <name evidence="3" type="ORF">UA08_03477</name>
</gene>
<keyword evidence="4" id="KW-1185">Reference proteome</keyword>
<keyword evidence="2" id="KW-0040">ANK repeat</keyword>
<dbReference type="PANTHER" id="PTHR24126:SF63">
    <property type="match status" value="1"/>
</dbReference>
<keyword evidence="1" id="KW-0677">Repeat</keyword>
<dbReference type="RefSeq" id="XP_020121556.1">
    <property type="nucleotide sequence ID" value="XM_020265782.1"/>
</dbReference>
<protein>
    <submittedName>
        <fullName evidence="3">Uncharacterized protein</fullName>
    </submittedName>
</protein>
<dbReference type="PANTHER" id="PTHR24126">
    <property type="entry name" value="ANKYRIN REPEAT, PH AND SEC7 DOMAIN CONTAINING PROTEIN SECG-RELATED"/>
    <property type="match status" value="1"/>
</dbReference>
<dbReference type="AlphaFoldDB" id="A0A225B3M5"/>
<dbReference type="Proteomes" id="UP000214365">
    <property type="component" value="Unassembled WGS sequence"/>
</dbReference>
<reference evidence="3 4" key="1">
    <citation type="submission" date="2015-06" db="EMBL/GenBank/DDBJ databases">
        <title>Talaromyces atroroseus IBT 11181 draft genome.</title>
        <authorList>
            <person name="Rasmussen K.B."/>
            <person name="Rasmussen S."/>
            <person name="Petersen B."/>
            <person name="Sicheritz-Ponten T."/>
            <person name="Mortensen U.H."/>
            <person name="Thrane U."/>
        </authorList>
    </citation>
    <scope>NUCLEOTIDE SEQUENCE [LARGE SCALE GENOMIC DNA]</scope>
    <source>
        <strain evidence="3 4">IBT 11181</strain>
    </source>
</reference>
<proteinExistence type="predicted"/>
<dbReference type="EMBL" id="LFMY01000004">
    <property type="protein sequence ID" value="OKL61435.1"/>
    <property type="molecule type" value="Genomic_DNA"/>
</dbReference>
<dbReference type="InterPro" id="IPR036770">
    <property type="entry name" value="Ankyrin_rpt-contain_sf"/>
</dbReference>
<dbReference type="InterPro" id="IPR002110">
    <property type="entry name" value="Ankyrin_rpt"/>
</dbReference>
<dbReference type="SUPFAM" id="SSF48403">
    <property type="entry name" value="Ankyrin repeat"/>
    <property type="match status" value="1"/>
</dbReference>
<evidence type="ECO:0000313" key="4">
    <source>
        <dbReference type="Proteomes" id="UP000214365"/>
    </source>
</evidence>
<dbReference type="Gene3D" id="1.25.40.20">
    <property type="entry name" value="Ankyrin repeat-containing domain"/>
    <property type="match status" value="2"/>
</dbReference>
<sequence length="280" mass="30774">MDYIHIFSSGADERVHGVTLLHLGSLHANVDGIQALFDHHKGKATITEMVLSRDSHGRLPLHWAARGAHGMKHRYVLPRHEVPTHVVNTIKLLLSIDPNSVNSRDYRGDNALCRNQDGSNVLHLLGFTQNGEAIDPAIIERLVALGANVEDVDIRGNTPINQMALNLRQVAAIRALLSCGASMKIQNSNGDTPLHQAAKGRVFPLQDERLGISLDAKIRAQDEMMKVLEEASSRLDLMNIQNADGKTPRQLLEETRNGARDDKAECCLQSLAGFNILICS</sequence>
<dbReference type="STRING" id="1441469.A0A225B3M5"/>
<dbReference type="OrthoDB" id="823504at2759"/>
<dbReference type="GO" id="GO:0005634">
    <property type="term" value="C:nucleus"/>
    <property type="evidence" value="ECO:0007669"/>
    <property type="project" value="TreeGrafter"/>
</dbReference>
<dbReference type="GO" id="GO:0061629">
    <property type="term" value="F:RNA polymerase II-specific DNA-binding transcription factor binding"/>
    <property type="evidence" value="ECO:0007669"/>
    <property type="project" value="TreeGrafter"/>
</dbReference>
<evidence type="ECO:0000256" key="2">
    <source>
        <dbReference type="ARBA" id="ARBA00023043"/>
    </source>
</evidence>
<organism evidence="3 4">
    <name type="scientific">Talaromyces atroroseus</name>
    <dbReference type="NCBI Taxonomy" id="1441469"/>
    <lineage>
        <taxon>Eukaryota</taxon>
        <taxon>Fungi</taxon>
        <taxon>Dikarya</taxon>
        <taxon>Ascomycota</taxon>
        <taxon>Pezizomycotina</taxon>
        <taxon>Eurotiomycetes</taxon>
        <taxon>Eurotiomycetidae</taxon>
        <taxon>Eurotiales</taxon>
        <taxon>Trichocomaceae</taxon>
        <taxon>Talaromyces</taxon>
        <taxon>Talaromyces sect. Trachyspermi</taxon>
    </lineage>
</organism>
<accession>A0A225B3M5</accession>
<dbReference type="GO" id="GO:0006357">
    <property type="term" value="P:regulation of transcription by RNA polymerase II"/>
    <property type="evidence" value="ECO:0007669"/>
    <property type="project" value="TreeGrafter"/>
</dbReference>
<dbReference type="GeneID" id="31003232"/>
<evidence type="ECO:0000256" key="1">
    <source>
        <dbReference type="ARBA" id="ARBA00022737"/>
    </source>
</evidence>